<dbReference type="Proteomes" id="UP000037558">
    <property type="component" value="Unassembled WGS sequence"/>
</dbReference>
<dbReference type="EC" id="1.14.13.59" evidence="4"/>
<dbReference type="InterPro" id="IPR036188">
    <property type="entry name" value="FAD/NAD-bd_sf"/>
</dbReference>
<reference evidence="16" key="1">
    <citation type="submission" date="2015-08" db="EMBL/GenBank/DDBJ databases">
        <title>Fjat-14210 dsm16467.</title>
        <authorList>
            <person name="Liu B."/>
            <person name="Wang J."/>
            <person name="Zhu Y."/>
            <person name="Liu G."/>
            <person name="Chen Q."/>
            <person name="Chen Z."/>
            <person name="Lan J."/>
            <person name="Che J."/>
            <person name="Ge C."/>
            <person name="Shi H."/>
            <person name="Pan Z."/>
            <person name="Liu X."/>
        </authorList>
    </citation>
    <scope>NUCLEOTIDE SEQUENCE [LARGE SCALE GENOMIC DNA]</scope>
    <source>
        <strain evidence="16">DSM 16467</strain>
    </source>
</reference>
<organism evidence="15 16">
    <name type="scientific">Priestia koreensis</name>
    <dbReference type="NCBI Taxonomy" id="284581"/>
    <lineage>
        <taxon>Bacteria</taxon>
        <taxon>Bacillati</taxon>
        <taxon>Bacillota</taxon>
        <taxon>Bacilli</taxon>
        <taxon>Bacillales</taxon>
        <taxon>Bacillaceae</taxon>
        <taxon>Priestia</taxon>
    </lineage>
</organism>
<keyword evidence="8" id="KW-0521">NADP</keyword>
<evidence type="ECO:0000313" key="15">
    <source>
        <dbReference type="EMBL" id="KOO41251.1"/>
    </source>
</evidence>
<dbReference type="RefSeq" id="WP_053403236.1">
    <property type="nucleotide sequence ID" value="NZ_JAUKEN010000005.1"/>
</dbReference>
<dbReference type="SUPFAM" id="SSF51905">
    <property type="entry name" value="FAD/NAD(P)-binding domain"/>
    <property type="match status" value="2"/>
</dbReference>
<evidence type="ECO:0000256" key="6">
    <source>
        <dbReference type="ARBA" id="ARBA00022630"/>
    </source>
</evidence>
<protein>
    <recommendedName>
        <fullName evidence="5">L-lysine N6-monooxygenase MbtG</fullName>
        <ecNumber evidence="4">1.14.13.59</ecNumber>
    </recommendedName>
    <alternativeName>
        <fullName evidence="13">Lysine 6-N-hydroxylase</fullName>
    </alternativeName>
    <alternativeName>
        <fullName evidence="12">Lysine N6-hydroxylase</fullName>
    </alternativeName>
    <alternativeName>
        <fullName evidence="10">Lysine-N-oxygenase</fullName>
    </alternativeName>
    <alternativeName>
        <fullName evidence="11">Mycobactin synthase protein G</fullName>
    </alternativeName>
</protein>
<evidence type="ECO:0000256" key="5">
    <source>
        <dbReference type="ARBA" id="ARBA00016406"/>
    </source>
</evidence>
<dbReference type="Gene3D" id="3.50.50.60">
    <property type="entry name" value="FAD/NAD(P)-binding domain"/>
    <property type="match status" value="1"/>
</dbReference>
<accession>A0A0M0KQY0</accession>
<evidence type="ECO:0000256" key="12">
    <source>
        <dbReference type="ARBA" id="ARBA00032493"/>
    </source>
</evidence>
<dbReference type="GO" id="GO:0047091">
    <property type="term" value="F:L-lysine 6-monooxygenase (NADPH) activity"/>
    <property type="evidence" value="ECO:0007669"/>
    <property type="project" value="UniProtKB-EC"/>
</dbReference>
<comment type="catalytic activity">
    <reaction evidence="14">
        <text>L-lysine + NADPH + O2 = N(6)-hydroxy-L-lysine + NADP(+) + H2O</text>
        <dbReference type="Rhea" id="RHEA:23228"/>
        <dbReference type="ChEBI" id="CHEBI:15377"/>
        <dbReference type="ChEBI" id="CHEBI:15379"/>
        <dbReference type="ChEBI" id="CHEBI:32551"/>
        <dbReference type="ChEBI" id="CHEBI:57783"/>
        <dbReference type="ChEBI" id="CHEBI:57820"/>
        <dbReference type="ChEBI" id="CHEBI:58349"/>
        <dbReference type="EC" id="1.14.13.59"/>
    </reaction>
</comment>
<evidence type="ECO:0000313" key="16">
    <source>
        <dbReference type="Proteomes" id="UP000037558"/>
    </source>
</evidence>
<keyword evidence="7" id="KW-0274">FAD</keyword>
<comment type="similarity">
    <text evidence="3">Belongs to the lysine N(6)-hydroxylase/L-ornithine N(5)-oxygenase family.</text>
</comment>
<keyword evidence="15" id="KW-0503">Monooxygenase</keyword>
<dbReference type="InterPro" id="IPR025700">
    <property type="entry name" value="Lys/Orn_oxygenase"/>
</dbReference>
<proteinExistence type="inferred from homology"/>
<evidence type="ECO:0000256" key="14">
    <source>
        <dbReference type="ARBA" id="ARBA00048407"/>
    </source>
</evidence>
<dbReference type="PANTHER" id="PTHR42802:SF1">
    <property type="entry name" value="L-ORNITHINE N(5)-MONOOXYGENASE"/>
    <property type="match status" value="1"/>
</dbReference>
<dbReference type="Pfam" id="PF13434">
    <property type="entry name" value="Lys_Orn_oxgnase"/>
    <property type="match status" value="1"/>
</dbReference>
<evidence type="ECO:0000256" key="9">
    <source>
        <dbReference type="ARBA" id="ARBA00023002"/>
    </source>
</evidence>
<dbReference type="PATRIC" id="fig|284581.3.peg.4234"/>
<keyword evidence="6" id="KW-0285">Flavoprotein</keyword>
<evidence type="ECO:0000256" key="3">
    <source>
        <dbReference type="ARBA" id="ARBA00007588"/>
    </source>
</evidence>
<comment type="caution">
    <text evidence="15">The sequence shown here is derived from an EMBL/GenBank/DDBJ whole genome shotgun (WGS) entry which is preliminary data.</text>
</comment>
<keyword evidence="16" id="KW-1185">Reference proteome</keyword>
<evidence type="ECO:0000256" key="11">
    <source>
        <dbReference type="ARBA" id="ARBA00031158"/>
    </source>
</evidence>
<keyword evidence="9" id="KW-0560">Oxidoreductase</keyword>
<evidence type="ECO:0000256" key="7">
    <source>
        <dbReference type="ARBA" id="ARBA00022827"/>
    </source>
</evidence>
<evidence type="ECO:0000256" key="2">
    <source>
        <dbReference type="ARBA" id="ARBA00004924"/>
    </source>
</evidence>
<name>A0A0M0KQY0_9BACI</name>
<dbReference type="PANTHER" id="PTHR42802">
    <property type="entry name" value="MONOOXYGENASE"/>
    <property type="match status" value="1"/>
</dbReference>
<evidence type="ECO:0000256" key="1">
    <source>
        <dbReference type="ARBA" id="ARBA00001974"/>
    </source>
</evidence>
<evidence type="ECO:0000256" key="8">
    <source>
        <dbReference type="ARBA" id="ARBA00022857"/>
    </source>
</evidence>
<dbReference type="EMBL" id="LILC01000030">
    <property type="protein sequence ID" value="KOO41251.1"/>
    <property type="molecule type" value="Genomic_DNA"/>
</dbReference>
<sequence length="430" mass="50178">MELYDVIGIGIGPYNLGLAALSEPVDDIKALFFEQNTEFEWHPGMLIEGTDLQDPFLVDLVTFADPTSPYTFLNYVHKHNRLYQFYFFSRMDIPRREYNQYAKWVANQLSSCRFGKRVIDVIDHEDHYEVMIEDVRTGDKDAYYAKHVVIGTGNTPLVPSGFEGAPKKDVIHTSGYVPNEKSIKHDARSITVIGSGQSAAEVFYDLLQDRDYYGYKLTWFTRTPHFYQMEQSKLAREAFSPDYVRYFHSLPFEKRTEALSTIDRLRHGTEGGLLNRIYDTLYHRSVDGKDRYVRIQPSVEVNEIHPSKEGKGYTLSCHQEGLGETFHHETDKVILATGYKPNMPKWLERYREIIIWEDDKRFKVARNYHIEFEDNRKHHLFTLMNLEHSHGSSATNLGLSVQRNQMILNTIAKREVYPLQTNTVFQQYDL</sequence>
<evidence type="ECO:0000256" key="4">
    <source>
        <dbReference type="ARBA" id="ARBA00013076"/>
    </source>
</evidence>
<evidence type="ECO:0000256" key="13">
    <source>
        <dbReference type="ARBA" id="ARBA00032738"/>
    </source>
</evidence>
<dbReference type="OrthoDB" id="7527071at2"/>
<comment type="cofactor">
    <cofactor evidence="1">
        <name>FAD</name>
        <dbReference type="ChEBI" id="CHEBI:57692"/>
    </cofactor>
</comment>
<dbReference type="AlphaFoldDB" id="A0A0M0KQY0"/>
<evidence type="ECO:0000256" key="10">
    <source>
        <dbReference type="ARBA" id="ARBA00029939"/>
    </source>
</evidence>
<dbReference type="STRING" id="284581.AMD01_19255"/>
<gene>
    <name evidence="15" type="ORF">AMD01_19255</name>
</gene>
<comment type="pathway">
    <text evidence="2">Siderophore biosynthesis.</text>
</comment>